<dbReference type="Proteomes" id="UP001253637">
    <property type="component" value="Segment"/>
</dbReference>
<keyword evidence="2" id="KW-1133">Transmembrane helix</keyword>
<evidence type="ECO:0000313" key="3">
    <source>
        <dbReference type="EMBL" id="BCU04002.1"/>
    </source>
</evidence>
<accession>A0A811BSZ6</accession>
<keyword evidence="2" id="KW-0472">Membrane</keyword>
<protein>
    <submittedName>
        <fullName evidence="3">Uncharacterized protein</fullName>
    </submittedName>
</protein>
<reference evidence="3" key="1">
    <citation type="submission" date="2021-04" db="EMBL/GenBank/DDBJ databases">
        <title>Draft Genome Sequence of Pandoravirus japonicus, Isolated from the Sabaishi River of Niigata, Japan.</title>
        <authorList>
            <person name="Hosokawa N."/>
            <person name="Takahashi H."/>
            <person name="Aoki K."/>
            <person name="Takemura M."/>
        </authorList>
    </citation>
    <scope>NUCLEOTIDE SEQUENCE</scope>
</reference>
<feature type="transmembrane region" description="Helical" evidence="2">
    <location>
        <begin position="193"/>
        <end position="217"/>
    </location>
</feature>
<evidence type="ECO:0000256" key="2">
    <source>
        <dbReference type="SAM" id="Phobius"/>
    </source>
</evidence>
<sequence length="275" mass="28128">MNATGLLLPTAPDYSGAAPAADRPRCRCARCTPHASTSPVVDWQCVWRCACVATAATAAGIAHCIGAMAAAAPHVAAFYATARAARAVAASVSGNGAMLGFLRLEPLPDGRVCSLAALYAATYAIDSISRNRVARGLSTALLDASSRAMRMAAVIATASCAIGSMAIRSSHFFSTVRWVGRSMEAYKEGLLDGVALGATVATVAVAGVVLFQAPCAVTARLRHILARAIDADMDSIESVEASRAPYHTPAVDQGGLPSPSRPDDAGADGDETQPA</sequence>
<proteinExistence type="predicted"/>
<organism evidence="3 4">
    <name type="scientific">Pandoravirus japonicus</name>
    <dbReference type="NCBI Taxonomy" id="2823154"/>
    <lineage>
        <taxon>Viruses</taxon>
        <taxon>Pandoravirus</taxon>
    </lineage>
</organism>
<evidence type="ECO:0000256" key="1">
    <source>
        <dbReference type="SAM" id="MobiDB-lite"/>
    </source>
</evidence>
<name>A0A811BSZ6_9VIRU</name>
<evidence type="ECO:0000313" key="4">
    <source>
        <dbReference type="Proteomes" id="UP001253637"/>
    </source>
</evidence>
<feature type="region of interest" description="Disordered" evidence="1">
    <location>
        <begin position="242"/>
        <end position="275"/>
    </location>
</feature>
<feature type="compositionally biased region" description="Acidic residues" evidence="1">
    <location>
        <begin position="265"/>
        <end position="275"/>
    </location>
</feature>
<feature type="transmembrane region" description="Helical" evidence="2">
    <location>
        <begin position="151"/>
        <end position="173"/>
    </location>
</feature>
<dbReference type="EMBL" id="LC625835">
    <property type="protein sequence ID" value="BCU04002.1"/>
    <property type="molecule type" value="Genomic_DNA"/>
</dbReference>
<keyword evidence="2" id="KW-0812">Transmembrane</keyword>